<dbReference type="RefSeq" id="WP_130964162.1">
    <property type="nucleotide sequence ID" value="NZ_SIRT01000006.1"/>
</dbReference>
<reference evidence="2 3" key="1">
    <citation type="submission" date="2019-02" db="EMBL/GenBank/DDBJ databases">
        <title>Hyunsoonleella sp., isolated from marine sediment.</title>
        <authorList>
            <person name="Liu B.-T."/>
        </authorList>
    </citation>
    <scope>NUCLEOTIDE SEQUENCE [LARGE SCALE GENOMIC DNA]</scope>
    <source>
        <strain evidence="2 3">T58</strain>
    </source>
</reference>
<dbReference type="PANTHER" id="PTHR22916">
    <property type="entry name" value="GLYCOSYLTRANSFERASE"/>
    <property type="match status" value="1"/>
</dbReference>
<proteinExistence type="predicted"/>
<evidence type="ECO:0000313" key="3">
    <source>
        <dbReference type="Proteomes" id="UP000291142"/>
    </source>
</evidence>
<dbReference type="Gene3D" id="3.90.550.10">
    <property type="entry name" value="Spore Coat Polysaccharide Biosynthesis Protein SpsA, Chain A"/>
    <property type="match status" value="1"/>
</dbReference>
<dbReference type="GO" id="GO:0016758">
    <property type="term" value="F:hexosyltransferase activity"/>
    <property type="evidence" value="ECO:0007669"/>
    <property type="project" value="UniProtKB-ARBA"/>
</dbReference>
<dbReference type="InterPro" id="IPR029044">
    <property type="entry name" value="Nucleotide-diphossugar_trans"/>
</dbReference>
<feature type="domain" description="Glycosyltransferase 2-like" evidence="1">
    <location>
        <begin position="3"/>
        <end position="128"/>
    </location>
</feature>
<keyword evidence="3" id="KW-1185">Reference proteome</keyword>
<dbReference type="SUPFAM" id="SSF53448">
    <property type="entry name" value="Nucleotide-diphospho-sugar transferases"/>
    <property type="match status" value="1"/>
</dbReference>
<sequence>MVSIILPIYNRAHLIEETLNSIKSQIFKDWECIIVDDGSTDTTVKKVNLLIQDDNRFKLFERPNNIAKGPSACRNFGFTKIKGDYLQFFDSDDIMHPDHLNLKIKAIEKNDVVVCKLRAFSGAFNKSIFSEDDKSSNLVEPENLFEAFATGVFPMMMVAPLWKTSSIQSYFPIRDDMHILEDHELYARALFQKKSLAIINRELIYYRVGEQSSTNSFYSNVDYGLTSYFKAKNTVLKLSQSNPVKLSVLKMTLGFFRQALAERNFVAASKCLSFIKEKKLCYNFVLKLKYFRIHFFYIIFKVIRKGDTKFKPLFKL</sequence>
<gene>
    <name evidence="2" type="ORF">EYD45_08740</name>
</gene>
<evidence type="ECO:0000259" key="1">
    <source>
        <dbReference type="Pfam" id="PF00535"/>
    </source>
</evidence>
<dbReference type="CDD" id="cd00761">
    <property type="entry name" value="Glyco_tranf_GTA_type"/>
    <property type="match status" value="1"/>
</dbReference>
<dbReference type="Proteomes" id="UP000291142">
    <property type="component" value="Unassembled WGS sequence"/>
</dbReference>
<dbReference type="EMBL" id="SIRT01000006">
    <property type="protein sequence ID" value="TBN03594.1"/>
    <property type="molecule type" value="Genomic_DNA"/>
</dbReference>
<dbReference type="AlphaFoldDB" id="A0A4Q9FGK5"/>
<organism evidence="2 3">
    <name type="scientific">Hyunsoonleella flava</name>
    <dbReference type="NCBI Taxonomy" id="2527939"/>
    <lineage>
        <taxon>Bacteria</taxon>
        <taxon>Pseudomonadati</taxon>
        <taxon>Bacteroidota</taxon>
        <taxon>Flavobacteriia</taxon>
        <taxon>Flavobacteriales</taxon>
        <taxon>Flavobacteriaceae</taxon>
    </lineage>
</organism>
<keyword evidence="2" id="KW-0808">Transferase</keyword>
<dbReference type="OrthoDB" id="597270at2"/>
<protein>
    <submittedName>
        <fullName evidence="2">Glycosyltransferase family 2 protein</fullName>
    </submittedName>
</protein>
<dbReference type="InterPro" id="IPR001173">
    <property type="entry name" value="Glyco_trans_2-like"/>
</dbReference>
<comment type="caution">
    <text evidence="2">The sequence shown here is derived from an EMBL/GenBank/DDBJ whole genome shotgun (WGS) entry which is preliminary data.</text>
</comment>
<accession>A0A4Q9FGK5</accession>
<name>A0A4Q9FGK5_9FLAO</name>
<dbReference type="Pfam" id="PF00535">
    <property type="entry name" value="Glycos_transf_2"/>
    <property type="match status" value="1"/>
</dbReference>
<evidence type="ECO:0000313" key="2">
    <source>
        <dbReference type="EMBL" id="TBN03594.1"/>
    </source>
</evidence>